<dbReference type="InterPro" id="IPR018314">
    <property type="entry name" value="RsmB/NOL1/NOP2-like_CS"/>
</dbReference>
<keyword evidence="2 6" id="KW-0489">Methyltransferase</keyword>
<dbReference type="Gene3D" id="3.40.50.150">
    <property type="entry name" value="Vaccinia Virus protein VP39"/>
    <property type="match status" value="1"/>
</dbReference>
<keyword evidence="10" id="KW-1185">Reference proteome</keyword>
<evidence type="ECO:0000256" key="4">
    <source>
        <dbReference type="ARBA" id="ARBA00022691"/>
    </source>
</evidence>
<feature type="binding site" evidence="6">
    <location>
        <position position="336"/>
    </location>
    <ligand>
        <name>S-adenosyl-L-methionine</name>
        <dbReference type="ChEBI" id="CHEBI:59789"/>
    </ligand>
</feature>
<evidence type="ECO:0000313" key="9">
    <source>
        <dbReference type="EMBL" id="GGC50423.1"/>
    </source>
</evidence>
<dbReference type="InterPro" id="IPR049560">
    <property type="entry name" value="MeTrfase_RsmB-F_NOP2_cat"/>
</dbReference>
<evidence type="ECO:0000256" key="7">
    <source>
        <dbReference type="SAM" id="MobiDB-lite"/>
    </source>
</evidence>
<keyword evidence="4 6" id="KW-0949">S-adenosyl-L-methionine</keyword>
<accession>A0A916TY05</accession>
<dbReference type="GO" id="GO:0003723">
    <property type="term" value="F:RNA binding"/>
    <property type="evidence" value="ECO:0007669"/>
    <property type="project" value="UniProtKB-UniRule"/>
</dbReference>
<dbReference type="PANTHER" id="PTHR22807">
    <property type="entry name" value="NOP2 YEAST -RELATED NOL1/NOP2/FMU SUN DOMAIN-CONTAINING"/>
    <property type="match status" value="1"/>
</dbReference>
<name>A0A916TY05_9HYPH</name>
<evidence type="ECO:0000256" key="5">
    <source>
        <dbReference type="ARBA" id="ARBA00022884"/>
    </source>
</evidence>
<dbReference type="InterPro" id="IPR035926">
    <property type="entry name" value="NusB-like_sf"/>
</dbReference>
<evidence type="ECO:0000256" key="6">
    <source>
        <dbReference type="PROSITE-ProRule" id="PRU01023"/>
    </source>
</evidence>
<dbReference type="PRINTS" id="PR02008">
    <property type="entry name" value="RCMTFAMILY"/>
</dbReference>
<feature type="binding site" evidence="6">
    <location>
        <begin position="274"/>
        <end position="280"/>
    </location>
    <ligand>
        <name>S-adenosyl-L-methionine</name>
        <dbReference type="ChEBI" id="CHEBI:59789"/>
    </ligand>
</feature>
<dbReference type="PANTHER" id="PTHR22807:SF61">
    <property type="entry name" value="NOL1_NOP2_SUN FAMILY PROTEIN _ ANTITERMINATION NUSB DOMAIN-CONTAINING PROTEIN"/>
    <property type="match status" value="1"/>
</dbReference>
<feature type="active site" description="Nucleophile" evidence="6">
    <location>
        <position position="389"/>
    </location>
</feature>
<sequence>MGLRQGAPPRRRGADPRGGASARRPPESAGVAPRRAAVAALVAVLGGGEGIDGALAEASEGLADRDRALARAITTVALRRLGSIRALLGRRLERGYPRKCGSLEPILVTAAAQILYLDVPDHAVVDIAVSLAKADRNAAPFAGLVNAVLRRLPRGGDEAEGDPLAHDTPAWLATRWTGAYGADEARAIAAAHRHEAGLDLSVVGDAAAWAEQLDAVVLPLGPPAATTTVRLRDSRPVVALPGFDEGRWWVQDAAAALPARLLGVSAGERVADLCAAPGGKTAQLVAAGAHVVAVDRSPERMGRLAANMERLGLAPEQVVADVLALETDPFDAILLDAPCSATGTIRRHPDVAWVKRPGDIASLVELQGRLLDKAVSLLRPGGRLVYSTCSLEPEEGEGQIEALLARAPGLERLPIAADELGALAGAITPRGDVRTLPSMLPDAEPRLSGLDGFFMARLQRAG</sequence>
<comment type="caution">
    <text evidence="6">Lacks conserved residue(s) required for the propagation of feature annotation.</text>
</comment>
<evidence type="ECO:0000256" key="3">
    <source>
        <dbReference type="ARBA" id="ARBA00022679"/>
    </source>
</evidence>
<dbReference type="AlphaFoldDB" id="A0A916TY05"/>
<dbReference type="Pfam" id="PF01189">
    <property type="entry name" value="Methyltr_RsmB-F"/>
    <property type="match status" value="1"/>
</dbReference>
<dbReference type="CDD" id="cd02440">
    <property type="entry name" value="AdoMet_MTases"/>
    <property type="match status" value="1"/>
</dbReference>
<dbReference type="EMBL" id="BMGG01000001">
    <property type="protein sequence ID" value="GGC50423.1"/>
    <property type="molecule type" value="Genomic_DNA"/>
</dbReference>
<gene>
    <name evidence="9" type="primary">sun</name>
    <name evidence="9" type="ORF">GCM10010994_06960</name>
</gene>
<dbReference type="InterPro" id="IPR006027">
    <property type="entry name" value="NusB_RsmB_TIM44"/>
</dbReference>
<dbReference type="InterPro" id="IPR023267">
    <property type="entry name" value="RCMT"/>
</dbReference>
<reference evidence="9" key="2">
    <citation type="submission" date="2020-09" db="EMBL/GenBank/DDBJ databases">
        <authorList>
            <person name="Sun Q."/>
            <person name="Zhou Y."/>
        </authorList>
    </citation>
    <scope>NUCLEOTIDE SEQUENCE</scope>
    <source>
        <strain evidence="9">CGMCC 1.12919</strain>
    </source>
</reference>
<dbReference type="GO" id="GO:0008173">
    <property type="term" value="F:RNA methyltransferase activity"/>
    <property type="evidence" value="ECO:0007669"/>
    <property type="project" value="InterPro"/>
</dbReference>
<feature type="compositionally biased region" description="Low complexity" evidence="7">
    <location>
        <begin position="17"/>
        <end position="31"/>
    </location>
</feature>
<keyword evidence="5 6" id="KW-0694">RNA-binding</keyword>
<feature type="domain" description="SAM-dependent MTase RsmB/NOP-type" evidence="8">
    <location>
        <begin position="184"/>
        <end position="461"/>
    </location>
</feature>
<dbReference type="PROSITE" id="PS01153">
    <property type="entry name" value="NOL1_NOP2_SUN"/>
    <property type="match status" value="1"/>
</dbReference>
<proteinExistence type="inferred from homology"/>
<dbReference type="RefSeq" id="WP_188607696.1">
    <property type="nucleotide sequence ID" value="NZ_BMGG01000001.1"/>
</dbReference>
<dbReference type="Gene3D" id="1.10.940.10">
    <property type="entry name" value="NusB-like"/>
    <property type="match status" value="1"/>
</dbReference>
<dbReference type="GO" id="GO:0001510">
    <property type="term" value="P:RNA methylation"/>
    <property type="evidence" value="ECO:0007669"/>
    <property type="project" value="InterPro"/>
</dbReference>
<organism evidence="9 10">
    <name type="scientific">Chelatococcus reniformis</name>
    <dbReference type="NCBI Taxonomy" id="1494448"/>
    <lineage>
        <taxon>Bacteria</taxon>
        <taxon>Pseudomonadati</taxon>
        <taxon>Pseudomonadota</taxon>
        <taxon>Alphaproteobacteria</taxon>
        <taxon>Hyphomicrobiales</taxon>
        <taxon>Chelatococcaceae</taxon>
        <taxon>Chelatococcus</taxon>
    </lineage>
</organism>
<dbReference type="SUPFAM" id="SSF48013">
    <property type="entry name" value="NusB-like"/>
    <property type="match status" value="1"/>
</dbReference>
<dbReference type="Pfam" id="PF01029">
    <property type="entry name" value="NusB"/>
    <property type="match status" value="1"/>
</dbReference>
<dbReference type="Proteomes" id="UP000637002">
    <property type="component" value="Unassembled WGS sequence"/>
</dbReference>
<feature type="binding site" evidence="6">
    <location>
        <position position="295"/>
    </location>
    <ligand>
        <name>S-adenosyl-L-methionine</name>
        <dbReference type="ChEBI" id="CHEBI:59789"/>
    </ligand>
</feature>
<evidence type="ECO:0000256" key="1">
    <source>
        <dbReference type="ARBA" id="ARBA00007494"/>
    </source>
</evidence>
<evidence type="ECO:0000256" key="2">
    <source>
        <dbReference type="ARBA" id="ARBA00022603"/>
    </source>
</evidence>
<dbReference type="PROSITE" id="PS51686">
    <property type="entry name" value="SAM_MT_RSMB_NOP"/>
    <property type="match status" value="1"/>
</dbReference>
<dbReference type="SUPFAM" id="SSF53335">
    <property type="entry name" value="S-adenosyl-L-methionine-dependent methyltransferases"/>
    <property type="match status" value="1"/>
</dbReference>
<comment type="caution">
    <text evidence="9">The sequence shown here is derived from an EMBL/GenBank/DDBJ whole genome shotgun (WGS) entry which is preliminary data.</text>
</comment>
<dbReference type="InterPro" id="IPR001678">
    <property type="entry name" value="MeTrfase_RsmB-F_NOP2_dom"/>
</dbReference>
<reference evidence="9" key="1">
    <citation type="journal article" date="2014" name="Int. J. Syst. Evol. Microbiol.">
        <title>Complete genome sequence of Corynebacterium casei LMG S-19264T (=DSM 44701T), isolated from a smear-ripened cheese.</title>
        <authorList>
            <consortium name="US DOE Joint Genome Institute (JGI-PGF)"/>
            <person name="Walter F."/>
            <person name="Albersmeier A."/>
            <person name="Kalinowski J."/>
            <person name="Ruckert C."/>
        </authorList>
    </citation>
    <scope>NUCLEOTIDE SEQUENCE</scope>
    <source>
        <strain evidence="9">CGMCC 1.12919</strain>
    </source>
</reference>
<dbReference type="InterPro" id="IPR029063">
    <property type="entry name" value="SAM-dependent_MTases_sf"/>
</dbReference>
<dbReference type="GO" id="GO:0006355">
    <property type="term" value="P:regulation of DNA-templated transcription"/>
    <property type="evidence" value="ECO:0007669"/>
    <property type="project" value="InterPro"/>
</dbReference>
<feature type="region of interest" description="Disordered" evidence="7">
    <location>
        <begin position="1"/>
        <end position="31"/>
    </location>
</feature>
<keyword evidence="3 6" id="KW-0808">Transferase</keyword>
<dbReference type="FunFam" id="3.40.50.150:FF:000257">
    <property type="entry name" value="16S rRNA methyltransferase"/>
    <property type="match status" value="1"/>
</dbReference>
<evidence type="ECO:0000259" key="8">
    <source>
        <dbReference type="PROSITE" id="PS51686"/>
    </source>
</evidence>
<evidence type="ECO:0000313" key="10">
    <source>
        <dbReference type="Proteomes" id="UP000637002"/>
    </source>
</evidence>
<comment type="similarity">
    <text evidence="1 6">Belongs to the class I-like SAM-binding methyltransferase superfamily. RsmB/NOP family.</text>
</comment>
<protein>
    <submittedName>
        <fullName evidence="9">MFS transporter</fullName>
    </submittedName>
</protein>